<accession>A0A2T5FUW9</accession>
<feature type="signal peptide" evidence="1">
    <location>
        <begin position="1"/>
        <end position="26"/>
    </location>
</feature>
<evidence type="ECO:0000313" key="3">
    <source>
        <dbReference type="Proteomes" id="UP000244162"/>
    </source>
</evidence>
<evidence type="ECO:0000313" key="2">
    <source>
        <dbReference type="EMBL" id="PTQ08521.1"/>
    </source>
</evidence>
<dbReference type="OrthoDB" id="7474881at2"/>
<sequence>MRRAHKILLATGIALAVAGGAGLAVAQGVEDPVIARARAAGIVGEQADGYLGFAKAPPADVKAAVDAVNIKRRQIYTDIAARQNATVQEVAAARGCDQLAKRVGPGEAYRAGDGTWKLRSGSAPVELPGVCG</sequence>
<keyword evidence="1" id="KW-0732">Signal</keyword>
<dbReference type="InterPro" id="IPR008309">
    <property type="entry name" value="YdbL"/>
</dbReference>
<keyword evidence="3" id="KW-1185">Reference proteome</keyword>
<feature type="chain" id="PRO_5015575878" description="DUF1318 domain-containing protein" evidence="1">
    <location>
        <begin position="27"/>
        <end position="132"/>
    </location>
</feature>
<comment type="caution">
    <text evidence="2">The sequence shown here is derived from an EMBL/GenBank/DDBJ whole genome shotgun (WGS) entry which is preliminary data.</text>
</comment>
<reference evidence="2 3" key="1">
    <citation type="submission" date="2017-09" db="EMBL/GenBank/DDBJ databases">
        <title>Sphingomonas panjinensis sp.nov., isolated from oil-contaminated soil.</title>
        <authorList>
            <person name="Wang L."/>
            <person name="Chen L."/>
        </authorList>
    </citation>
    <scope>NUCLEOTIDE SEQUENCE [LARGE SCALE GENOMIC DNA]</scope>
    <source>
        <strain evidence="2 3">FW-11</strain>
    </source>
</reference>
<evidence type="ECO:0000256" key="1">
    <source>
        <dbReference type="SAM" id="SignalP"/>
    </source>
</evidence>
<evidence type="ECO:0008006" key="4">
    <source>
        <dbReference type="Google" id="ProtNLM"/>
    </source>
</evidence>
<dbReference type="EMBL" id="NWBU01000015">
    <property type="protein sequence ID" value="PTQ08521.1"/>
    <property type="molecule type" value="Genomic_DNA"/>
</dbReference>
<proteinExistence type="predicted"/>
<protein>
    <recommendedName>
        <fullName evidence="4">DUF1318 domain-containing protein</fullName>
    </recommendedName>
</protein>
<gene>
    <name evidence="2" type="ORF">CLG96_15050</name>
</gene>
<name>A0A2T5FUW9_9SPHN</name>
<dbReference type="AlphaFoldDB" id="A0A2T5FUW9"/>
<dbReference type="RefSeq" id="WP_107969089.1">
    <property type="nucleotide sequence ID" value="NZ_NWBU01000015.1"/>
</dbReference>
<organism evidence="2 3">
    <name type="scientific">Sphingomonas oleivorans</name>
    <dbReference type="NCBI Taxonomy" id="1735121"/>
    <lineage>
        <taxon>Bacteria</taxon>
        <taxon>Pseudomonadati</taxon>
        <taxon>Pseudomonadota</taxon>
        <taxon>Alphaproteobacteria</taxon>
        <taxon>Sphingomonadales</taxon>
        <taxon>Sphingomonadaceae</taxon>
        <taxon>Sphingomonas</taxon>
    </lineage>
</organism>
<dbReference type="Pfam" id="PF07027">
    <property type="entry name" value="DUF1318"/>
    <property type="match status" value="1"/>
</dbReference>
<dbReference type="Proteomes" id="UP000244162">
    <property type="component" value="Unassembled WGS sequence"/>
</dbReference>